<sequence length="72" mass="8413">MNSKEILLELKMFIEGINFRNKEANCIFRSNHASNYLPIKGTLEKGKAKILEVIDYGLDHNEFLRPENYRAL</sequence>
<gene>
    <name evidence="1" type="ORF">S12H4_05741</name>
</gene>
<name>X1QAU1_9ZZZZ</name>
<reference evidence="1" key="1">
    <citation type="journal article" date="2014" name="Front. Microbiol.">
        <title>High frequency of phylogenetically diverse reductive dehalogenase-homologous genes in deep subseafloor sedimentary metagenomes.</title>
        <authorList>
            <person name="Kawai M."/>
            <person name="Futagami T."/>
            <person name="Toyoda A."/>
            <person name="Takaki Y."/>
            <person name="Nishi S."/>
            <person name="Hori S."/>
            <person name="Arai W."/>
            <person name="Tsubouchi T."/>
            <person name="Morono Y."/>
            <person name="Uchiyama I."/>
            <person name="Ito T."/>
            <person name="Fujiyama A."/>
            <person name="Inagaki F."/>
            <person name="Takami H."/>
        </authorList>
    </citation>
    <scope>NUCLEOTIDE SEQUENCE</scope>
    <source>
        <strain evidence="1">Expedition CK06-06</strain>
    </source>
</reference>
<protein>
    <submittedName>
        <fullName evidence="1">Uncharacterized protein</fullName>
    </submittedName>
</protein>
<accession>X1QAU1</accession>
<comment type="caution">
    <text evidence="1">The sequence shown here is derived from an EMBL/GenBank/DDBJ whole genome shotgun (WGS) entry which is preliminary data.</text>
</comment>
<evidence type="ECO:0000313" key="1">
    <source>
        <dbReference type="EMBL" id="GAI65582.1"/>
    </source>
</evidence>
<proteinExistence type="predicted"/>
<organism evidence="1">
    <name type="scientific">marine sediment metagenome</name>
    <dbReference type="NCBI Taxonomy" id="412755"/>
    <lineage>
        <taxon>unclassified sequences</taxon>
        <taxon>metagenomes</taxon>
        <taxon>ecological metagenomes</taxon>
    </lineage>
</organism>
<dbReference type="AlphaFoldDB" id="X1QAU1"/>
<dbReference type="EMBL" id="BARW01001934">
    <property type="protein sequence ID" value="GAI65582.1"/>
    <property type="molecule type" value="Genomic_DNA"/>
</dbReference>